<protein>
    <submittedName>
        <fullName evidence="1">Uncharacterized protein</fullName>
    </submittedName>
</protein>
<accession>A0A382J2M3</accession>
<feature type="non-terminal residue" evidence="1">
    <location>
        <position position="32"/>
    </location>
</feature>
<reference evidence="1" key="1">
    <citation type="submission" date="2018-05" db="EMBL/GenBank/DDBJ databases">
        <authorList>
            <person name="Lanie J.A."/>
            <person name="Ng W.-L."/>
            <person name="Kazmierczak K.M."/>
            <person name="Andrzejewski T.M."/>
            <person name="Davidsen T.M."/>
            <person name="Wayne K.J."/>
            <person name="Tettelin H."/>
            <person name="Glass J.I."/>
            <person name="Rusch D."/>
            <person name="Podicherti R."/>
            <person name="Tsui H.-C.T."/>
            <person name="Winkler M.E."/>
        </authorList>
    </citation>
    <scope>NUCLEOTIDE SEQUENCE</scope>
</reference>
<dbReference type="EMBL" id="UINC01071048">
    <property type="protein sequence ID" value="SVC05667.1"/>
    <property type="molecule type" value="Genomic_DNA"/>
</dbReference>
<sequence length="32" mass="3834">MFRDIYYNEFAIQIAHAILGDGLFWNYYSSNT</sequence>
<dbReference type="AlphaFoldDB" id="A0A382J2M3"/>
<proteinExistence type="predicted"/>
<name>A0A382J2M3_9ZZZZ</name>
<gene>
    <name evidence="1" type="ORF">METZ01_LOCUS258521</name>
</gene>
<evidence type="ECO:0000313" key="1">
    <source>
        <dbReference type="EMBL" id="SVC05667.1"/>
    </source>
</evidence>
<organism evidence="1">
    <name type="scientific">marine metagenome</name>
    <dbReference type="NCBI Taxonomy" id="408172"/>
    <lineage>
        <taxon>unclassified sequences</taxon>
        <taxon>metagenomes</taxon>
        <taxon>ecological metagenomes</taxon>
    </lineage>
</organism>